<dbReference type="InterPro" id="IPR050087">
    <property type="entry name" value="AON_synthase_class-II"/>
</dbReference>
<name>A0A6L5Y8E6_9BACT</name>
<evidence type="ECO:0000259" key="3">
    <source>
        <dbReference type="Pfam" id="PF00155"/>
    </source>
</evidence>
<dbReference type="Proteomes" id="UP000473699">
    <property type="component" value="Unassembled WGS sequence"/>
</dbReference>
<organism evidence="4 5">
    <name type="scientific">Pyramidobacter porci</name>
    <dbReference type="NCBI Taxonomy" id="2605789"/>
    <lineage>
        <taxon>Bacteria</taxon>
        <taxon>Thermotogati</taxon>
        <taxon>Synergistota</taxon>
        <taxon>Synergistia</taxon>
        <taxon>Synergistales</taxon>
        <taxon>Dethiosulfovibrionaceae</taxon>
        <taxon>Pyramidobacter</taxon>
    </lineage>
</organism>
<keyword evidence="4" id="KW-0032">Aminotransferase</keyword>
<gene>
    <name evidence="4" type="ORF">FYJ74_00105</name>
</gene>
<evidence type="ECO:0000256" key="1">
    <source>
        <dbReference type="ARBA" id="ARBA00001933"/>
    </source>
</evidence>
<accession>A0A6L5Y8E6</accession>
<dbReference type="Gene3D" id="3.40.640.10">
    <property type="entry name" value="Type I PLP-dependent aspartate aminotransferase-like (Major domain)"/>
    <property type="match status" value="1"/>
</dbReference>
<reference evidence="4 5" key="1">
    <citation type="submission" date="2019-08" db="EMBL/GenBank/DDBJ databases">
        <title>In-depth cultivation of the pig gut microbiome towards novel bacterial diversity and tailored functional studies.</title>
        <authorList>
            <person name="Wylensek D."/>
            <person name="Hitch T.C.A."/>
            <person name="Clavel T."/>
        </authorList>
    </citation>
    <scope>NUCLEOTIDE SEQUENCE [LARGE SCALE GENOMIC DNA]</scope>
    <source>
        <strain evidence="4 5">SM-530-WT-4B</strain>
    </source>
</reference>
<dbReference type="EMBL" id="VUNH01000001">
    <property type="protein sequence ID" value="MST54463.1"/>
    <property type="molecule type" value="Genomic_DNA"/>
</dbReference>
<dbReference type="InterPro" id="IPR015424">
    <property type="entry name" value="PyrdxlP-dep_Trfase"/>
</dbReference>
<evidence type="ECO:0000313" key="4">
    <source>
        <dbReference type="EMBL" id="MST54463.1"/>
    </source>
</evidence>
<dbReference type="AlphaFoldDB" id="A0A6L5Y8E6"/>
<comment type="caution">
    <text evidence="4">The sequence shown here is derived from an EMBL/GenBank/DDBJ whole genome shotgun (WGS) entry which is preliminary data.</text>
</comment>
<sequence>MKKLEAVLTAELEKLKQEGRLKGKEQIIVDVKKGAGAKGPRYFLKGEGAKEFIRMNSNSYLGLSLREDMIAAEEEGTRKYGVGPGAVRFISGTFKAHRDLEHKLAAFHGREDAMIFSAAYVTVGGVLTSLISKETFVVSDELNHNSIINAIRLGLGKSGLRAVYKHNSLDDLKRCLDEAVASGAKRALVVTDGIFSMRGDYAPLKEIVELVHSYDDRFAEDAFVVVDDSHGVGAFGTTGRGTEEITGARVDVLMGTLGKAYGVNGGYVVGSRALITYLREHAAMYIYSNPITVGEAYAAMKALEILDSEEGRTILAHLRAVTKRFEDGLVKLGYETIPGEHPVTPLVLHDTARTKALVAHLTEHGVLATGMTYPVVPKGAEEIRFQINADHTEADIDEVLSVIASFRG</sequence>
<comment type="cofactor">
    <cofactor evidence="1">
        <name>pyridoxal 5'-phosphate</name>
        <dbReference type="ChEBI" id="CHEBI:597326"/>
    </cofactor>
</comment>
<dbReference type="InterPro" id="IPR015422">
    <property type="entry name" value="PyrdxlP-dep_Trfase_small"/>
</dbReference>
<dbReference type="PANTHER" id="PTHR13693">
    <property type="entry name" value="CLASS II AMINOTRANSFERASE/8-AMINO-7-OXONONANOATE SYNTHASE"/>
    <property type="match status" value="1"/>
</dbReference>
<dbReference type="RefSeq" id="WP_154527610.1">
    <property type="nucleotide sequence ID" value="NZ_VUNH01000001.1"/>
</dbReference>
<dbReference type="GO" id="GO:0008483">
    <property type="term" value="F:transaminase activity"/>
    <property type="evidence" value="ECO:0007669"/>
    <property type="project" value="UniProtKB-KW"/>
</dbReference>
<dbReference type="SUPFAM" id="SSF53383">
    <property type="entry name" value="PLP-dependent transferases"/>
    <property type="match status" value="1"/>
</dbReference>
<protein>
    <submittedName>
        <fullName evidence="4">Aminotransferase class I/II-fold pyridoxal phosphate-dependent enzyme</fullName>
    </submittedName>
</protein>
<dbReference type="InterPro" id="IPR015421">
    <property type="entry name" value="PyrdxlP-dep_Trfase_major"/>
</dbReference>
<evidence type="ECO:0000313" key="5">
    <source>
        <dbReference type="Proteomes" id="UP000473699"/>
    </source>
</evidence>
<evidence type="ECO:0000256" key="2">
    <source>
        <dbReference type="ARBA" id="ARBA00022679"/>
    </source>
</evidence>
<keyword evidence="2 4" id="KW-0808">Transferase</keyword>
<dbReference type="GO" id="GO:0030170">
    <property type="term" value="F:pyridoxal phosphate binding"/>
    <property type="evidence" value="ECO:0007669"/>
    <property type="project" value="InterPro"/>
</dbReference>
<feature type="domain" description="Aminotransferase class I/classII large" evidence="3">
    <location>
        <begin position="51"/>
        <end position="403"/>
    </location>
</feature>
<proteinExistence type="predicted"/>
<dbReference type="Gene3D" id="3.90.1150.10">
    <property type="entry name" value="Aspartate Aminotransferase, domain 1"/>
    <property type="match status" value="1"/>
</dbReference>
<dbReference type="Pfam" id="PF00155">
    <property type="entry name" value="Aminotran_1_2"/>
    <property type="match status" value="1"/>
</dbReference>
<dbReference type="InterPro" id="IPR004839">
    <property type="entry name" value="Aminotransferase_I/II_large"/>
</dbReference>
<keyword evidence="5" id="KW-1185">Reference proteome</keyword>